<name>A0A0F6CJY7_MYCGL</name>
<reference evidence="2 3" key="1">
    <citation type="journal article" date="2011" name="PLoS ONE">
        <title>Core proteome of the minimal cell: comparative proteomics of three mollicute species.</title>
        <authorList>
            <person name="Fisunov G.Y."/>
            <person name="Alexeev D.G."/>
            <person name="Bazaleev N.A."/>
            <person name="Ladygina V.G."/>
            <person name="Galyamina M.A."/>
            <person name="Kondratov I.G."/>
            <person name="Zhukova N.A."/>
            <person name="Serebryakova M.V."/>
            <person name="Demina I.A."/>
            <person name="Govorun V.M."/>
        </authorList>
    </citation>
    <scope>NUCLEOTIDE SEQUENCE [LARGE SCALE GENOMIC DNA]</scope>
    <source>
        <strain evidence="2 3">S6</strain>
    </source>
</reference>
<proteinExistence type="predicted"/>
<accession>A0A0F6CJY7</accession>
<protein>
    <submittedName>
        <fullName evidence="2">DNA polymerase III PolC domain protein</fullName>
    </submittedName>
</protein>
<dbReference type="AlphaFoldDB" id="A0A0F6CJY7"/>
<feature type="coiled-coil region" evidence="1">
    <location>
        <begin position="238"/>
        <end position="292"/>
    </location>
</feature>
<dbReference type="HOGENOM" id="CLU_329505_0_0_14"/>
<dbReference type="RefSeq" id="WP_014574396.1">
    <property type="nucleotide sequence ID" value="NC_023030.2"/>
</dbReference>
<evidence type="ECO:0000313" key="2">
    <source>
        <dbReference type="EMBL" id="AHB99409.1"/>
    </source>
</evidence>
<evidence type="ECO:0000256" key="1">
    <source>
        <dbReference type="SAM" id="Coils"/>
    </source>
</evidence>
<dbReference type="KEGG" id="mgz:GCW_00465"/>
<dbReference type="Proteomes" id="UP000018735">
    <property type="component" value="Chromosome"/>
</dbReference>
<sequence>MDLMNGFFSFEHEPVFFEIHYLFYYTWTKEGLKKLEEIGQISFHHYDKIQIEQEKANSWYQLFLILNKTNKPIAGQVYLDNLKYLSNTTAFSKKKAKLLVVNVQQEDYDKFFDNNKNIITTLFNNFYNELLIKDVKDQFVNKWRSKFSFHKKVLAARLFDAFLEKHNKFLELQKSIKLYNDQFYNAKDINLSHFNLLKRNYDELVDSLTYYDEDFKTINEKNVALINAQKTSEKISHIYFLEDQIKNLKQRIVNLKINKKYGPYSVEQLAEIKRATNEVKQLVIQNKKQKRDLKMILRSYIKGLKKQCSFNQSRAFIESNYADKIYYLSEWFKANELVKVIKKIRWITHLDLDNLNQFINQSKKLIIKRTEHIHDFEKTIKLKEKRQLGFLYSDLRYKFKKIAKISLHKSDQEINNLIVDLVEKNKLNYGRYLNELFQKRLYLSRLKLNFKESIKLYRLHLNGYDFYKLFNNKYQAKVYSDDTKKLFNKNVLDKIYQLSINSYQRLYHYYLNLSKTSRNEIQAIIFYINAFSFKLTLAFMDSYKMNPLVSFYSNLMNIHWATRLIWNQTKRFIDEIEIETDSLTNFPKINFDVKNYSKNLKAKFELQYKKYLDNNRKINAKINARYDEYIVQHSTDVKQKLNTNAYLKFNSESYKKEIESKIVDIKELIILNKARQEQYKLDYLSNNVINDQRFAFDRFNKLKTTIKTLYRNLKLVNKILYKKKLLKTKKAIDIRTISSKLNYYLAIINRWEYLYDLFIDWKPIKYRSKKLRKILTELYLYRSYKDVGINEEINYSYLSFLSSSDAITVYLLSKFAKAPKLLFVENFNLNNKHEYNVFKGLLLKYQNKSQTAIVLNDSDQKLMNDLGIRKF</sequence>
<gene>
    <name evidence="2" type="ORF">GCW_00465</name>
</gene>
<keyword evidence="1" id="KW-0175">Coiled coil</keyword>
<evidence type="ECO:0000313" key="3">
    <source>
        <dbReference type="Proteomes" id="UP000018735"/>
    </source>
</evidence>
<dbReference type="EMBL" id="CP006916">
    <property type="protein sequence ID" value="AHB99409.1"/>
    <property type="molecule type" value="Genomic_DNA"/>
</dbReference>
<organism evidence="2 3">
    <name type="scientific">Mycoplasmoides gallisepticum S6</name>
    <dbReference type="NCBI Taxonomy" id="1006581"/>
    <lineage>
        <taxon>Bacteria</taxon>
        <taxon>Bacillati</taxon>
        <taxon>Mycoplasmatota</taxon>
        <taxon>Mycoplasmoidales</taxon>
        <taxon>Mycoplasmoidaceae</taxon>
        <taxon>Mycoplasmoides</taxon>
    </lineage>
</organism>